<evidence type="ECO:0000259" key="2">
    <source>
        <dbReference type="Pfam" id="PF12697"/>
    </source>
</evidence>
<reference evidence="3 4" key="1">
    <citation type="submission" date="2021-03" db="EMBL/GenBank/DDBJ databases">
        <authorList>
            <person name="Peeters C."/>
        </authorList>
    </citation>
    <scope>NUCLEOTIDE SEQUENCE [LARGE SCALE GENOMIC DNA]</scope>
    <source>
        <strain evidence="3 4">LMG 26411</strain>
    </source>
</reference>
<accession>A0ABN7QAZ7</accession>
<dbReference type="RefSeq" id="WP_211958375.1">
    <property type="nucleotide sequence ID" value="NZ_CAJPVI010000086.1"/>
</dbReference>
<dbReference type="SUPFAM" id="SSF53474">
    <property type="entry name" value="alpha/beta-Hydrolases"/>
    <property type="match status" value="1"/>
</dbReference>
<keyword evidence="1" id="KW-0378">Hydrolase</keyword>
<dbReference type="PRINTS" id="PR00111">
    <property type="entry name" value="ABHYDROLASE"/>
</dbReference>
<dbReference type="EMBL" id="CAJPVI010000086">
    <property type="protein sequence ID" value="CAG2160636.1"/>
    <property type="molecule type" value="Genomic_DNA"/>
</dbReference>
<dbReference type="PANTHER" id="PTHR43798">
    <property type="entry name" value="MONOACYLGLYCEROL LIPASE"/>
    <property type="match status" value="1"/>
</dbReference>
<dbReference type="EC" id="4.2.99.20" evidence="3"/>
<proteinExistence type="predicted"/>
<dbReference type="Proteomes" id="UP000672657">
    <property type="component" value="Unassembled WGS sequence"/>
</dbReference>
<evidence type="ECO:0000313" key="3">
    <source>
        <dbReference type="EMBL" id="CAG2160636.1"/>
    </source>
</evidence>
<dbReference type="InterPro" id="IPR050266">
    <property type="entry name" value="AB_hydrolase_sf"/>
</dbReference>
<name>A0ABN7QAZ7_9BURK</name>
<dbReference type="PANTHER" id="PTHR43798:SF31">
    <property type="entry name" value="AB HYDROLASE SUPERFAMILY PROTEIN YCLE"/>
    <property type="match status" value="1"/>
</dbReference>
<keyword evidence="4" id="KW-1185">Reference proteome</keyword>
<dbReference type="Gene3D" id="3.40.50.1820">
    <property type="entry name" value="alpha/beta hydrolase"/>
    <property type="match status" value="1"/>
</dbReference>
<feature type="domain" description="AB hydrolase-1" evidence="2">
    <location>
        <begin position="14"/>
        <end position="240"/>
    </location>
</feature>
<sequence>MPYANRQPSTNPKLVLIHGFLDSGLAWQPLADALAASGYTSTAPDLAGAGARQAESGPYSLGRAVDEIVSHVNADTAPIALIGHSMGAQIAELAAMRLGSRVSALVLLTPTPLGGNALPDEIRSTLRESGGDALAQRSIRQTFSKNLSEAQLLTATAADVLMGSDAVRGYYDAFTGGDIIGKRPTACTAQTLILGAQDDPVISPEMVRQIQEERFPVGRLGFIAGSGHWPHIERVEATAHAITEFLQEVA</sequence>
<dbReference type="Pfam" id="PF12697">
    <property type="entry name" value="Abhydrolase_6"/>
    <property type="match status" value="1"/>
</dbReference>
<evidence type="ECO:0000256" key="1">
    <source>
        <dbReference type="ARBA" id="ARBA00022801"/>
    </source>
</evidence>
<dbReference type="GO" id="GO:0070205">
    <property type="term" value="F:2-succinyl-6-hydroxy-2,4-cyclohexadiene-1-carboxylate synthase activity"/>
    <property type="evidence" value="ECO:0007669"/>
    <property type="project" value="UniProtKB-EC"/>
</dbReference>
<organism evidence="3 4">
    <name type="scientific">Cupriavidus numazuensis</name>
    <dbReference type="NCBI Taxonomy" id="221992"/>
    <lineage>
        <taxon>Bacteria</taxon>
        <taxon>Pseudomonadati</taxon>
        <taxon>Pseudomonadota</taxon>
        <taxon>Betaproteobacteria</taxon>
        <taxon>Burkholderiales</taxon>
        <taxon>Burkholderiaceae</taxon>
        <taxon>Cupriavidus</taxon>
    </lineage>
</organism>
<keyword evidence="3" id="KW-0456">Lyase</keyword>
<gene>
    <name evidence="3" type="primary">menH_9</name>
    <name evidence="3" type="ORF">LMG26411_07634</name>
</gene>
<dbReference type="InterPro" id="IPR000073">
    <property type="entry name" value="AB_hydrolase_1"/>
</dbReference>
<protein>
    <submittedName>
        <fullName evidence="3">2-succinyl-6-hydroxy-2, 4-cyclohexadiene-1-carboxylate synthase</fullName>
        <ecNumber evidence="3">4.2.99.20</ecNumber>
    </submittedName>
</protein>
<comment type="caution">
    <text evidence="3">The sequence shown here is derived from an EMBL/GenBank/DDBJ whole genome shotgun (WGS) entry which is preliminary data.</text>
</comment>
<evidence type="ECO:0000313" key="4">
    <source>
        <dbReference type="Proteomes" id="UP000672657"/>
    </source>
</evidence>
<dbReference type="InterPro" id="IPR029058">
    <property type="entry name" value="AB_hydrolase_fold"/>
</dbReference>